<dbReference type="SUPFAM" id="SSF53474">
    <property type="entry name" value="alpha/beta-Hydrolases"/>
    <property type="match status" value="1"/>
</dbReference>
<organism evidence="2 3">
    <name type="scientific">Candidatus Magasanikbacteria bacterium CG10_big_fil_rev_8_21_14_0_10_38_6</name>
    <dbReference type="NCBI Taxonomy" id="1974647"/>
    <lineage>
        <taxon>Bacteria</taxon>
        <taxon>Candidatus Magasanikiibacteriota</taxon>
    </lineage>
</organism>
<feature type="transmembrane region" description="Helical" evidence="1">
    <location>
        <begin position="12"/>
        <end position="36"/>
    </location>
</feature>
<keyword evidence="1" id="KW-0812">Transmembrane</keyword>
<name>A0A2M6P0A3_9BACT</name>
<gene>
    <name evidence="2" type="ORF">COU30_04185</name>
</gene>
<sequence length="248" mass="28019">MWQRIHFTKNNIKWSLIIVGGIVIAFCIMVIVYSAYNNYIITQSLTKNDGDYVVLVHGLARTSLSMQIMGVHLAKQGYKVINITYPSTNDTIEQLTIQYLKPEIEKAYQDKTKKINMVTHSMGAILVRYLLSIEPIEQLDKVVMIAPPNRGSVLADELIQGREKYVEGFALPQLSTSEHSFVNTLPQPDYTVGVIAGKYDKKVSVDRTTLDTMTAFIIVPRHHTWIVNAKEVIDATIQFLDHGTFSSQ</sequence>
<dbReference type="GO" id="GO:0008374">
    <property type="term" value="F:O-acyltransferase activity"/>
    <property type="evidence" value="ECO:0007669"/>
    <property type="project" value="InterPro"/>
</dbReference>
<evidence type="ECO:0000256" key="1">
    <source>
        <dbReference type="SAM" id="Phobius"/>
    </source>
</evidence>
<protein>
    <submittedName>
        <fullName evidence="2">Alpha/beta hydrolase</fullName>
    </submittedName>
</protein>
<dbReference type="Proteomes" id="UP000228528">
    <property type="component" value="Unassembled WGS sequence"/>
</dbReference>
<evidence type="ECO:0000313" key="2">
    <source>
        <dbReference type="EMBL" id="PIR77108.1"/>
    </source>
</evidence>
<dbReference type="InterPro" id="IPR029058">
    <property type="entry name" value="AB_hydrolase_fold"/>
</dbReference>
<dbReference type="PANTHER" id="PTHR37946">
    <property type="entry name" value="SLL1969 PROTEIN"/>
    <property type="match status" value="1"/>
</dbReference>
<dbReference type="InterPro" id="IPR003386">
    <property type="entry name" value="LACT/PDAT_acylTrfase"/>
</dbReference>
<dbReference type="AlphaFoldDB" id="A0A2M6P0A3"/>
<reference evidence="3" key="1">
    <citation type="submission" date="2017-09" db="EMBL/GenBank/DDBJ databases">
        <title>Depth-based differentiation of microbial function through sediment-hosted aquifers and enrichment of novel symbionts in the deep terrestrial subsurface.</title>
        <authorList>
            <person name="Probst A.J."/>
            <person name="Ladd B."/>
            <person name="Jarett J.K."/>
            <person name="Geller-Mcgrath D.E."/>
            <person name="Sieber C.M.K."/>
            <person name="Emerson J.B."/>
            <person name="Anantharaman K."/>
            <person name="Thomas B.C."/>
            <person name="Malmstrom R."/>
            <person name="Stieglmeier M."/>
            <person name="Klingl A."/>
            <person name="Woyke T."/>
            <person name="Ryan C.M."/>
            <person name="Banfield J.F."/>
        </authorList>
    </citation>
    <scope>NUCLEOTIDE SEQUENCE [LARGE SCALE GENOMIC DNA]</scope>
</reference>
<dbReference type="PANTHER" id="PTHR37946:SF1">
    <property type="entry name" value="SLL1969 PROTEIN"/>
    <property type="match status" value="1"/>
</dbReference>
<dbReference type="GO" id="GO:0016787">
    <property type="term" value="F:hydrolase activity"/>
    <property type="evidence" value="ECO:0007669"/>
    <property type="project" value="UniProtKB-KW"/>
</dbReference>
<dbReference type="EMBL" id="PFBW01000184">
    <property type="protein sequence ID" value="PIR77108.1"/>
    <property type="molecule type" value="Genomic_DNA"/>
</dbReference>
<proteinExistence type="predicted"/>
<dbReference type="Gene3D" id="3.40.50.1820">
    <property type="entry name" value="alpha/beta hydrolase"/>
    <property type="match status" value="1"/>
</dbReference>
<comment type="caution">
    <text evidence="2">The sequence shown here is derived from an EMBL/GenBank/DDBJ whole genome shotgun (WGS) entry which is preliminary data.</text>
</comment>
<accession>A0A2M6P0A3</accession>
<keyword evidence="2" id="KW-0378">Hydrolase</keyword>
<keyword evidence="1" id="KW-0472">Membrane</keyword>
<dbReference type="GO" id="GO:0006629">
    <property type="term" value="P:lipid metabolic process"/>
    <property type="evidence" value="ECO:0007669"/>
    <property type="project" value="InterPro"/>
</dbReference>
<evidence type="ECO:0000313" key="3">
    <source>
        <dbReference type="Proteomes" id="UP000228528"/>
    </source>
</evidence>
<dbReference type="Pfam" id="PF02450">
    <property type="entry name" value="LCAT"/>
    <property type="match status" value="1"/>
</dbReference>
<keyword evidence="1" id="KW-1133">Transmembrane helix</keyword>